<accession>A0A090EMD0</accession>
<evidence type="ECO:0000256" key="3">
    <source>
        <dbReference type="SAM" id="Phobius"/>
    </source>
</evidence>
<dbReference type="EMBL" id="CCNB01000007">
    <property type="protein sequence ID" value="CDX32172.1"/>
    <property type="molecule type" value="Genomic_DNA"/>
</dbReference>
<dbReference type="PANTHER" id="PTHR34295:SF1">
    <property type="entry name" value="BIOTIN TRANSPORTER BIOY"/>
    <property type="match status" value="1"/>
</dbReference>
<comment type="subcellular location">
    <subcellularLocation>
        <location evidence="2">Cell membrane</location>
        <topology evidence="2">Multi-pass membrane protein</topology>
    </subcellularLocation>
</comment>
<dbReference type="GO" id="GO:0016740">
    <property type="term" value="F:transferase activity"/>
    <property type="evidence" value="ECO:0007669"/>
    <property type="project" value="UniProtKB-KW"/>
</dbReference>
<dbReference type="GeneID" id="31889369"/>
<reference evidence="4 5" key="1">
    <citation type="submission" date="2014-08" db="EMBL/GenBank/DDBJ databases">
        <authorList>
            <person name="Moulin Lionel"/>
        </authorList>
    </citation>
    <scope>NUCLEOTIDE SEQUENCE [LARGE SCALE GENOMIC DNA]</scope>
</reference>
<sequence length="197" mass="20592">MHSNHSTLAQQIIPGHASLTRNIMLAIGGSLLLWASAKLQVPFYPVPMTMQTFVVLMIGTVYGWRLGVATVGLYLLEGALGLPVFAGTPEKGIGLAYIVGPTGGYLVGYLVAAAVTGALAGIGWDRRASTTILSMLAGTAVIYASGLAWLGTVVGWDKPVLAWGLIPFLLGDVLKLALAAAILPLTWKLVAKDPSPR</sequence>
<feature type="transmembrane region" description="Helical" evidence="3">
    <location>
        <begin position="23"/>
        <end position="41"/>
    </location>
</feature>
<keyword evidence="3" id="KW-0812">Transmembrane</keyword>
<dbReference type="GO" id="GO:0015225">
    <property type="term" value="F:biotin transmembrane transporter activity"/>
    <property type="evidence" value="ECO:0007669"/>
    <property type="project" value="UniProtKB-UniRule"/>
</dbReference>
<dbReference type="InterPro" id="IPR003784">
    <property type="entry name" value="BioY"/>
</dbReference>
<comment type="similarity">
    <text evidence="1 2">Belongs to the BioY family.</text>
</comment>
<proteinExistence type="inferred from homology"/>
<dbReference type="Pfam" id="PF02632">
    <property type="entry name" value="BioY"/>
    <property type="match status" value="1"/>
</dbReference>
<keyword evidence="2" id="KW-0813">Transport</keyword>
<feature type="transmembrane region" description="Helical" evidence="3">
    <location>
        <begin position="95"/>
        <end position="120"/>
    </location>
</feature>
<evidence type="ECO:0000256" key="1">
    <source>
        <dbReference type="ARBA" id="ARBA00010692"/>
    </source>
</evidence>
<feature type="transmembrane region" description="Helical" evidence="3">
    <location>
        <begin position="53"/>
        <end position="75"/>
    </location>
</feature>
<protein>
    <recommendedName>
        <fullName evidence="2">Biotin transporter</fullName>
    </recommendedName>
</protein>
<evidence type="ECO:0000313" key="5">
    <source>
        <dbReference type="Proteomes" id="UP000046373"/>
    </source>
</evidence>
<dbReference type="GO" id="GO:0005886">
    <property type="term" value="C:plasma membrane"/>
    <property type="evidence" value="ECO:0007669"/>
    <property type="project" value="UniProtKB-SubCell"/>
</dbReference>
<dbReference type="PANTHER" id="PTHR34295">
    <property type="entry name" value="BIOTIN TRANSPORTER BIOY"/>
    <property type="match status" value="1"/>
</dbReference>
<gene>
    <name evidence="4" type="ORF">MPLDJ20_150063</name>
</gene>
<dbReference type="Gene3D" id="1.10.1760.20">
    <property type="match status" value="1"/>
</dbReference>
<name>A0A090EMD0_MESPL</name>
<evidence type="ECO:0000256" key="2">
    <source>
        <dbReference type="PIRNR" id="PIRNR016661"/>
    </source>
</evidence>
<feature type="transmembrane region" description="Helical" evidence="3">
    <location>
        <begin position="160"/>
        <end position="187"/>
    </location>
</feature>
<feature type="transmembrane region" description="Helical" evidence="3">
    <location>
        <begin position="132"/>
        <end position="154"/>
    </location>
</feature>
<organism evidence="4 5">
    <name type="scientific">Mesorhizobium plurifarium</name>
    <dbReference type="NCBI Taxonomy" id="69974"/>
    <lineage>
        <taxon>Bacteria</taxon>
        <taxon>Pseudomonadati</taxon>
        <taxon>Pseudomonadota</taxon>
        <taxon>Alphaproteobacteria</taxon>
        <taxon>Hyphomicrobiales</taxon>
        <taxon>Phyllobacteriaceae</taxon>
        <taxon>Mesorhizobium</taxon>
    </lineage>
</organism>
<evidence type="ECO:0000313" key="4">
    <source>
        <dbReference type="EMBL" id="CDX32172.1"/>
    </source>
</evidence>
<keyword evidence="4" id="KW-0808">Transferase</keyword>
<dbReference type="Proteomes" id="UP000046373">
    <property type="component" value="Unassembled WGS sequence"/>
</dbReference>
<dbReference type="PIRSF" id="PIRSF016661">
    <property type="entry name" value="BioY"/>
    <property type="match status" value="1"/>
</dbReference>
<keyword evidence="3" id="KW-1133">Transmembrane helix</keyword>
<dbReference type="AlphaFoldDB" id="A0A090EMD0"/>
<keyword evidence="2" id="KW-1003">Cell membrane</keyword>
<keyword evidence="2 3" id="KW-0472">Membrane</keyword>